<dbReference type="Pfam" id="PF13576">
    <property type="entry name" value="Pentapeptide_3"/>
    <property type="match status" value="2"/>
</dbReference>
<dbReference type="KEGG" id="nio:NITINOP_1823"/>
<dbReference type="STRING" id="1715989.NITINOP_1823"/>
<keyword evidence="1" id="KW-1133">Transmembrane helix</keyword>
<reference evidence="3" key="1">
    <citation type="submission" date="2015-09" db="EMBL/GenBank/DDBJ databases">
        <authorList>
            <person name="Daims H."/>
        </authorList>
    </citation>
    <scope>NUCLEOTIDE SEQUENCE [LARGE SCALE GENOMIC DNA]</scope>
</reference>
<gene>
    <name evidence="2" type="ORF">NITINOP_1823</name>
</gene>
<name>A0A0S4KUH6_9BACT</name>
<sequence>MSRPLAAADCVVETAAGSGGAGLVLRFAPTCSQSEREARAVQATAILDALMKERRVELVGVIVQGDLNLDRLPVRGTVSGERTVPEGLEEARGRELRHIRETLIIRDSIVRGAVRHGLSEGALLFAQPIDLRGTTFDEEVDFSRSIFQEAVRLSGATFQKEAYFVQGSFMKGLDCRETKFGPRTRFHRSIFRGPVDCAGALFDGMAELLEVAFEQPAVFERARFGSGTGFSGSRFARTANFEEAIFSRDSFFAFSVFEETVVFSGARFLGSADFSGAVFRKPDDLAKARFDVPPLFTNASRVSEESPTPDSGLSFGSYAVTAACLALAVALLVYAWKI</sequence>
<accession>A0A0S4KUH6</accession>
<dbReference type="AlphaFoldDB" id="A0A0S4KUH6"/>
<dbReference type="RefSeq" id="WP_162264704.1">
    <property type="nucleotide sequence ID" value="NZ_LN885086.1"/>
</dbReference>
<keyword evidence="1" id="KW-0472">Membrane</keyword>
<feature type="transmembrane region" description="Helical" evidence="1">
    <location>
        <begin position="315"/>
        <end position="336"/>
    </location>
</feature>
<dbReference type="EMBL" id="LN885086">
    <property type="protein sequence ID" value="CUQ66798.1"/>
    <property type="molecule type" value="Genomic_DNA"/>
</dbReference>
<evidence type="ECO:0008006" key="4">
    <source>
        <dbReference type="Google" id="ProtNLM"/>
    </source>
</evidence>
<evidence type="ECO:0000256" key="1">
    <source>
        <dbReference type="SAM" id="Phobius"/>
    </source>
</evidence>
<dbReference type="InterPro" id="IPR001646">
    <property type="entry name" value="5peptide_repeat"/>
</dbReference>
<dbReference type="Proteomes" id="UP000066284">
    <property type="component" value="Chromosome 1"/>
</dbReference>
<protein>
    <recommendedName>
        <fullName evidence="4">Pentapeptide repeat protein</fullName>
    </recommendedName>
</protein>
<evidence type="ECO:0000313" key="3">
    <source>
        <dbReference type="Proteomes" id="UP000066284"/>
    </source>
</evidence>
<keyword evidence="3" id="KW-1185">Reference proteome</keyword>
<organism evidence="2 3">
    <name type="scientific">Candidatus Nitrospira inopinata</name>
    <dbReference type="NCBI Taxonomy" id="1715989"/>
    <lineage>
        <taxon>Bacteria</taxon>
        <taxon>Pseudomonadati</taxon>
        <taxon>Nitrospirota</taxon>
        <taxon>Nitrospiria</taxon>
        <taxon>Nitrospirales</taxon>
        <taxon>Nitrospiraceae</taxon>
        <taxon>Nitrospira</taxon>
    </lineage>
</organism>
<keyword evidence="1" id="KW-0812">Transmembrane</keyword>
<dbReference type="Gene3D" id="2.160.20.80">
    <property type="entry name" value="E3 ubiquitin-protein ligase SopA"/>
    <property type="match status" value="1"/>
</dbReference>
<evidence type="ECO:0000313" key="2">
    <source>
        <dbReference type="EMBL" id="CUQ66798.1"/>
    </source>
</evidence>
<proteinExistence type="predicted"/>